<dbReference type="InterPro" id="IPR038501">
    <property type="entry name" value="Spore_GerAC_C_sf"/>
</dbReference>
<comment type="caution">
    <text evidence="2">The sequence shown here is derived from an EMBL/GenBank/DDBJ whole genome shotgun (WGS) entry which is preliminary data.</text>
</comment>
<dbReference type="EMBL" id="MRTP01000020">
    <property type="protein sequence ID" value="OMF46912.1"/>
    <property type="molecule type" value="Genomic_DNA"/>
</dbReference>
<accession>A0A1R1E599</accession>
<gene>
    <name evidence="2" type="ORF">BK138_32995</name>
</gene>
<dbReference type="STRING" id="297318.BK138_32995"/>
<keyword evidence="3" id="KW-1185">Reference proteome</keyword>
<evidence type="ECO:0000313" key="3">
    <source>
        <dbReference type="Proteomes" id="UP000187172"/>
    </source>
</evidence>
<protein>
    <recommendedName>
        <fullName evidence="1">Spore germination GerAC-like C-terminal domain-containing protein</fullName>
    </recommendedName>
</protein>
<dbReference type="PANTHER" id="PTHR35789:SF1">
    <property type="entry name" value="SPORE GERMINATION PROTEIN B3"/>
    <property type="match status" value="1"/>
</dbReference>
<sequence length="253" mass="29147">MRYTPWIFATKEPLDKVFTVTPFFNLSPLMSLLQQPQESYRQESDITPITSREFQSDIQEPGKATLLPSLSISNRNWEKGGKPHSMLKMDGVYVFQDGKYQGWLSEQSIPGLRWVEPQTQRSPLIIRKNGKPQVSLSLENPKIQIVPNVKGKDVTFTVDVMLTGVVSEVIQPMSERLMEDKGAEQVRKEIRQTFENGLEIQSDLLQLNYTLYRKQNKEWKKIYAEKDFKLTKDSLQEIKVSLKLNNGGKLKVP</sequence>
<dbReference type="Proteomes" id="UP000187172">
    <property type="component" value="Unassembled WGS sequence"/>
</dbReference>
<dbReference type="Pfam" id="PF05504">
    <property type="entry name" value="Spore_GerAC"/>
    <property type="match status" value="1"/>
</dbReference>
<proteinExistence type="predicted"/>
<reference evidence="2 3" key="1">
    <citation type="submission" date="2016-11" db="EMBL/GenBank/DDBJ databases">
        <title>Paenibacillus species isolates.</title>
        <authorList>
            <person name="Beno S.M."/>
        </authorList>
    </citation>
    <scope>NUCLEOTIDE SEQUENCE [LARGE SCALE GENOMIC DNA]</scope>
    <source>
        <strain evidence="2 3">FSL R5-0378</strain>
    </source>
</reference>
<dbReference type="GO" id="GO:0016020">
    <property type="term" value="C:membrane"/>
    <property type="evidence" value="ECO:0007669"/>
    <property type="project" value="InterPro"/>
</dbReference>
<name>A0A1R1E599_9BACL</name>
<dbReference type="Gene3D" id="3.30.300.210">
    <property type="entry name" value="Nutrient germinant receptor protein C, domain 3"/>
    <property type="match status" value="1"/>
</dbReference>
<dbReference type="GO" id="GO:0009847">
    <property type="term" value="P:spore germination"/>
    <property type="evidence" value="ECO:0007669"/>
    <property type="project" value="InterPro"/>
</dbReference>
<dbReference type="AlphaFoldDB" id="A0A1R1E599"/>
<dbReference type="InterPro" id="IPR008844">
    <property type="entry name" value="Spore_GerAC-like"/>
</dbReference>
<dbReference type="PANTHER" id="PTHR35789">
    <property type="entry name" value="SPORE GERMINATION PROTEIN B3"/>
    <property type="match status" value="1"/>
</dbReference>
<evidence type="ECO:0000259" key="1">
    <source>
        <dbReference type="Pfam" id="PF05504"/>
    </source>
</evidence>
<dbReference type="InterPro" id="IPR046953">
    <property type="entry name" value="Spore_GerAC-like_C"/>
</dbReference>
<feature type="domain" description="Spore germination GerAC-like C-terminal" evidence="1">
    <location>
        <begin position="90"/>
        <end position="247"/>
    </location>
</feature>
<organism evidence="2 3">
    <name type="scientific">Paenibacillus rhizosphaerae</name>
    <dbReference type="NCBI Taxonomy" id="297318"/>
    <lineage>
        <taxon>Bacteria</taxon>
        <taxon>Bacillati</taxon>
        <taxon>Bacillota</taxon>
        <taxon>Bacilli</taxon>
        <taxon>Bacillales</taxon>
        <taxon>Paenibacillaceae</taxon>
        <taxon>Paenibacillus</taxon>
    </lineage>
</organism>
<evidence type="ECO:0000313" key="2">
    <source>
        <dbReference type="EMBL" id="OMF46912.1"/>
    </source>
</evidence>